<evidence type="ECO:0000256" key="1">
    <source>
        <dbReference type="SAM" id="MobiDB-lite"/>
    </source>
</evidence>
<keyword evidence="3" id="KW-1185">Reference proteome</keyword>
<organism evidence="2 3">
    <name type="scientific">Linum trigynum</name>
    <dbReference type="NCBI Taxonomy" id="586398"/>
    <lineage>
        <taxon>Eukaryota</taxon>
        <taxon>Viridiplantae</taxon>
        <taxon>Streptophyta</taxon>
        <taxon>Embryophyta</taxon>
        <taxon>Tracheophyta</taxon>
        <taxon>Spermatophyta</taxon>
        <taxon>Magnoliopsida</taxon>
        <taxon>eudicotyledons</taxon>
        <taxon>Gunneridae</taxon>
        <taxon>Pentapetalae</taxon>
        <taxon>rosids</taxon>
        <taxon>fabids</taxon>
        <taxon>Malpighiales</taxon>
        <taxon>Linaceae</taxon>
        <taxon>Linum</taxon>
    </lineage>
</organism>
<feature type="compositionally biased region" description="Basic and acidic residues" evidence="1">
    <location>
        <begin position="268"/>
        <end position="277"/>
    </location>
</feature>
<gene>
    <name evidence="2" type="ORF">LTRI10_LOCUS17455</name>
</gene>
<name>A0AAV2DQ44_9ROSI</name>
<dbReference type="AlphaFoldDB" id="A0AAV2DQ44"/>
<protein>
    <submittedName>
        <fullName evidence="2">Uncharacterized protein</fullName>
    </submittedName>
</protein>
<proteinExistence type="predicted"/>
<feature type="region of interest" description="Disordered" evidence="1">
    <location>
        <begin position="1"/>
        <end position="34"/>
    </location>
</feature>
<accession>A0AAV2DQ44</accession>
<sequence length="300" mass="32440">MRAYSDQWGTENVLASPAPSNGSFRPSKGAQRPTQKVWIRKAGPIWLHPQSRASCSLVPALSPSIPCPGPSTLVQAHEGIEIFGLLNLVSFPSFSSPSNRLSNPKPFALILSCSLDLTPFFGVLPFLSPSVAPPSQPLNISSPLTLFDDISLDINDPNLSCIPASSADPCPSTPSSSPITSFSTVVSPTPSLCVDSSLPSPSCLADTGDRDWDLESYPFDLQSLVEKSTEMGHIFGLEQDEGQLVTNQIIISKAQLLHEKKVRNSRSKLDMELRRLGPLDAPVNGPRRRRKRRGEVGDES</sequence>
<evidence type="ECO:0000313" key="3">
    <source>
        <dbReference type="Proteomes" id="UP001497516"/>
    </source>
</evidence>
<dbReference type="EMBL" id="OZ034816">
    <property type="protein sequence ID" value="CAL1375671.1"/>
    <property type="molecule type" value="Genomic_DNA"/>
</dbReference>
<evidence type="ECO:0000313" key="2">
    <source>
        <dbReference type="EMBL" id="CAL1375671.1"/>
    </source>
</evidence>
<dbReference type="Proteomes" id="UP001497516">
    <property type="component" value="Chromosome 3"/>
</dbReference>
<reference evidence="2 3" key="1">
    <citation type="submission" date="2024-04" db="EMBL/GenBank/DDBJ databases">
        <authorList>
            <person name="Fracassetti M."/>
        </authorList>
    </citation>
    <scope>NUCLEOTIDE SEQUENCE [LARGE SCALE GENOMIC DNA]</scope>
</reference>
<feature type="region of interest" description="Disordered" evidence="1">
    <location>
        <begin position="268"/>
        <end position="300"/>
    </location>
</feature>